<evidence type="ECO:0000259" key="1">
    <source>
        <dbReference type="PROSITE" id="PS50181"/>
    </source>
</evidence>
<name>A0A9Q0HKM6_9POAL</name>
<dbReference type="InterPro" id="IPR055411">
    <property type="entry name" value="LRR_FXL15/At3g58940/PEG3-like"/>
</dbReference>
<comment type="caution">
    <text evidence="2">The sequence shown here is derived from an EMBL/GenBank/DDBJ whole genome shotgun (WGS) entry which is preliminary data.</text>
</comment>
<reference evidence="2" key="1">
    <citation type="journal article" date="2022" name="Cell">
        <title>Repeat-based holocentromeres influence genome architecture and karyotype evolution.</title>
        <authorList>
            <person name="Hofstatter P.G."/>
            <person name="Thangavel G."/>
            <person name="Lux T."/>
            <person name="Neumann P."/>
            <person name="Vondrak T."/>
            <person name="Novak P."/>
            <person name="Zhang M."/>
            <person name="Costa L."/>
            <person name="Castellani M."/>
            <person name="Scott A."/>
            <person name="Toegelov H."/>
            <person name="Fuchs J."/>
            <person name="Mata-Sucre Y."/>
            <person name="Dias Y."/>
            <person name="Vanzela A.L.L."/>
            <person name="Huettel B."/>
            <person name="Almeida C.C.S."/>
            <person name="Simkova H."/>
            <person name="Souza G."/>
            <person name="Pedrosa-Harand A."/>
            <person name="Macas J."/>
            <person name="Mayer K.F.X."/>
            <person name="Houben A."/>
            <person name="Marques A."/>
        </authorList>
    </citation>
    <scope>NUCLEOTIDE SEQUENCE</scope>
    <source>
        <strain evidence="2">RhyBre1mFocal</strain>
    </source>
</reference>
<dbReference type="PANTHER" id="PTHR31900">
    <property type="entry name" value="F-BOX/RNI SUPERFAMILY PROTEIN-RELATED"/>
    <property type="match status" value="1"/>
</dbReference>
<dbReference type="AlphaFoldDB" id="A0A9Q0HKM6"/>
<gene>
    <name evidence="2" type="ORF">LUZ63_013897</name>
</gene>
<evidence type="ECO:0000313" key="2">
    <source>
        <dbReference type="EMBL" id="KAJ1689742.1"/>
    </source>
</evidence>
<dbReference type="Pfam" id="PF24758">
    <property type="entry name" value="LRR_At5g56370"/>
    <property type="match status" value="1"/>
</dbReference>
<dbReference type="Pfam" id="PF00646">
    <property type="entry name" value="F-box"/>
    <property type="match status" value="1"/>
</dbReference>
<sequence>MEKTLRSSSVKQPRFLKWARLLRAYFKNRKEQQQDFISSLPDDSLHIILSKLPLRDAAVTTAVSKRWAPLFPTLPYLDIHSASFNPLNPEIDSDDESVVEDVKGWVAALFSVLHSRRAPVQKFEIGVEILDCWGGDFYEVFDELCAAGVQELVIRNYKYYDDIYEIPWPVFFCNTIVKLEVVNCVLDVPLKFTGLQTVKSLELIDVTVADNHLGRMISRCKAMEKLVITDCNKVKNIIICAPSLLELVISSFRPFSISLKSSPRLANVKVNFGYNLKDEYSEDEYSDGGFGLNDSEKTFEGTNLMAFLNGLHGAKNLGLHFSNAYRMMLSKEGVAFPTRLSPKCYLLELKKLCLSWPYNYHTFNMILSCLLNSSPHLTEIIICVDATNDYKYCPLALELDFWDKQSPVECVKNHLVIATFYLESYKSEGCFGFPKFLLRNAEILKNMNIFYILKELQEESETTRKIKSKLLTMQLASPDVEITIKPIISRGGGRIWKLGGHRC</sequence>
<dbReference type="SUPFAM" id="SSF81383">
    <property type="entry name" value="F-box domain"/>
    <property type="match status" value="1"/>
</dbReference>
<protein>
    <recommendedName>
        <fullName evidence="1">F-box domain-containing protein</fullName>
    </recommendedName>
</protein>
<dbReference type="EMBL" id="JAMQYH010000004">
    <property type="protein sequence ID" value="KAJ1689742.1"/>
    <property type="molecule type" value="Genomic_DNA"/>
</dbReference>
<dbReference type="Gene3D" id="1.20.1280.50">
    <property type="match status" value="1"/>
</dbReference>
<dbReference type="InterPro" id="IPR050232">
    <property type="entry name" value="FBL13/AtMIF1-like"/>
</dbReference>
<keyword evidence="3" id="KW-1185">Reference proteome</keyword>
<dbReference type="OrthoDB" id="773549at2759"/>
<evidence type="ECO:0000313" key="3">
    <source>
        <dbReference type="Proteomes" id="UP001151287"/>
    </source>
</evidence>
<dbReference type="PROSITE" id="PS50181">
    <property type="entry name" value="FBOX"/>
    <property type="match status" value="1"/>
</dbReference>
<dbReference type="InterPro" id="IPR036047">
    <property type="entry name" value="F-box-like_dom_sf"/>
</dbReference>
<organism evidence="2 3">
    <name type="scientific">Rhynchospora breviuscula</name>
    <dbReference type="NCBI Taxonomy" id="2022672"/>
    <lineage>
        <taxon>Eukaryota</taxon>
        <taxon>Viridiplantae</taxon>
        <taxon>Streptophyta</taxon>
        <taxon>Embryophyta</taxon>
        <taxon>Tracheophyta</taxon>
        <taxon>Spermatophyta</taxon>
        <taxon>Magnoliopsida</taxon>
        <taxon>Liliopsida</taxon>
        <taxon>Poales</taxon>
        <taxon>Cyperaceae</taxon>
        <taxon>Cyperoideae</taxon>
        <taxon>Rhynchosporeae</taxon>
        <taxon>Rhynchospora</taxon>
    </lineage>
</organism>
<dbReference type="PANTHER" id="PTHR31900:SF27">
    <property type="entry name" value="FBD DOMAIN-CONTAINING PROTEIN"/>
    <property type="match status" value="1"/>
</dbReference>
<dbReference type="InterPro" id="IPR001810">
    <property type="entry name" value="F-box_dom"/>
</dbReference>
<dbReference type="SUPFAM" id="SSF52047">
    <property type="entry name" value="RNI-like"/>
    <property type="match status" value="1"/>
</dbReference>
<proteinExistence type="predicted"/>
<feature type="domain" description="F-box" evidence="1">
    <location>
        <begin position="34"/>
        <end position="87"/>
    </location>
</feature>
<accession>A0A9Q0HKM6</accession>
<dbReference type="Proteomes" id="UP001151287">
    <property type="component" value="Unassembled WGS sequence"/>
</dbReference>